<dbReference type="AlphaFoldDB" id="A0AAI9IIC5"/>
<protein>
    <submittedName>
        <fullName evidence="1">Molybdopterin biosynthesis protein</fullName>
    </submittedName>
</protein>
<evidence type="ECO:0000313" key="1">
    <source>
        <dbReference type="EMBL" id="EOA06798.1"/>
    </source>
</evidence>
<gene>
    <name evidence="1" type="ORF">HFRIS_000755</name>
</gene>
<proteinExistence type="predicted"/>
<dbReference type="EMBL" id="AEEC02000001">
    <property type="protein sequence ID" value="EOA06798.1"/>
    <property type="molecule type" value="Genomic_DNA"/>
</dbReference>
<accession>A0AAI9IIC5</accession>
<sequence>MEPFVAAAHVCALTSETLWFPDETSTEDRFNSLEAIDWPDGVIRQVPGCSSRFQAYTSANAAYAVAMVTENALLLIDEEMKSSKAVSWIRGREFLDKQWKNLTYRDWAKGAEQHPGIMLERAFI</sequence>
<comment type="caution">
    <text evidence="1">The sequence shown here is derived from an EMBL/GenBank/DDBJ whole genome shotgun (WGS) entry which is preliminary data.</text>
</comment>
<reference evidence="1 2" key="1">
    <citation type="journal article" date="2013" name="Front. Microbiol.">
        <title>The genome of the endophytic bacterium H. frisingense GSF30(T) identifies diverse strategies in the Herbaspirillum genus to interact with plants.</title>
        <authorList>
            <person name="Straub D."/>
            <person name="Rothballer M."/>
            <person name="Hartmann A."/>
            <person name="Ludewig U."/>
        </authorList>
    </citation>
    <scope>NUCLEOTIDE SEQUENCE [LARGE SCALE GENOMIC DNA]</scope>
    <source>
        <strain evidence="1 2">GSF30</strain>
    </source>
</reference>
<name>A0AAI9IIC5_9BURK</name>
<organism evidence="1 2">
    <name type="scientific">Herbaspirillum frisingense GSF30</name>
    <dbReference type="NCBI Taxonomy" id="864073"/>
    <lineage>
        <taxon>Bacteria</taxon>
        <taxon>Pseudomonadati</taxon>
        <taxon>Pseudomonadota</taxon>
        <taxon>Betaproteobacteria</taxon>
        <taxon>Burkholderiales</taxon>
        <taxon>Oxalobacteraceae</taxon>
        <taxon>Herbaspirillum</taxon>
    </lineage>
</organism>
<evidence type="ECO:0000313" key="2">
    <source>
        <dbReference type="Proteomes" id="UP000006772"/>
    </source>
</evidence>
<dbReference type="Proteomes" id="UP000006772">
    <property type="component" value="Unassembled WGS sequence"/>
</dbReference>